<reference evidence="1 2" key="1">
    <citation type="submission" date="2015-09" db="EMBL/GenBank/DDBJ databases">
        <title>Draft genome sequence of Kouleothrix aurantiaca JCM 19913.</title>
        <authorList>
            <person name="Hemp J."/>
        </authorList>
    </citation>
    <scope>NUCLEOTIDE SEQUENCE [LARGE SCALE GENOMIC DNA]</scope>
    <source>
        <strain evidence="1 2">COM-B</strain>
    </source>
</reference>
<organism evidence="1 2">
    <name type="scientific">Kouleothrix aurantiaca</name>
    <dbReference type="NCBI Taxonomy" id="186479"/>
    <lineage>
        <taxon>Bacteria</taxon>
        <taxon>Bacillati</taxon>
        <taxon>Chloroflexota</taxon>
        <taxon>Chloroflexia</taxon>
        <taxon>Chloroflexales</taxon>
        <taxon>Roseiflexineae</taxon>
        <taxon>Roseiflexaceae</taxon>
        <taxon>Kouleothrix</taxon>
    </lineage>
</organism>
<dbReference type="AlphaFoldDB" id="A0A0P9DGK5"/>
<keyword evidence="2" id="KW-1185">Reference proteome</keyword>
<dbReference type="SUPFAM" id="SSF56300">
    <property type="entry name" value="Metallo-dependent phosphatases"/>
    <property type="match status" value="1"/>
</dbReference>
<dbReference type="EMBL" id="LJCR01000028">
    <property type="protein sequence ID" value="KPV54647.1"/>
    <property type="molecule type" value="Genomic_DNA"/>
</dbReference>
<evidence type="ECO:0000313" key="2">
    <source>
        <dbReference type="Proteomes" id="UP000050509"/>
    </source>
</evidence>
<dbReference type="Proteomes" id="UP000050509">
    <property type="component" value="Unassembled WGS sequence"/>
</dbReference>
<sequence>MWVERLYKVGYHLEIPTLVIAGDLFDFDNVSRHGSDIQSTDLNKTLEIGGQVVRYLHQVFETIVVLPGNHDRRLMKKLDRDLSWANVLRMAVGNMDGIVSVEQDYLCFDDQDGRTQWIGGHPSFFSSRPTVGLQQVALLRQAGILGSHNHIQGMSKVNDKFWVIDPGCMCDRTITPYIQRGAGLSRFQDWSNGFLVIDDNLPQLFADGLTRWSDFE</sequence>
<proteinExistence type="predicted"/>
<name>A0A0P9DGK5_9CHLR</name>
<accession>A0A0P9DGK5</accession>
<gene>
    <name evidence="1" type="ORF">SE17_02510</name>
</gene>
<protein>
    <recommendedName>
        <fullName evidence="3">Calcineurin-like phosphoesterase domain-containing protein</fullName>
    </recommendedName>
</protein>
<evidence type="ECO:0000313" key="1">
    <source>
        <dbReference type="EMBL" id="KPV54647.1"/>
    </source>
</evidence>
<comment type="caution">
    <text evidence="1">The sequence shown here is derived from an EMBL/GenBank/DDBJ whole genome shotgun (WGS) entry which is preliminary data.</text>
</comment>
<evidence type="ECO:0008006" key="3">
    <source>
        <dbReference type="Google" id="ProtNLM"/>
    </source>
</evidence>
<dbReference type="InterPro" id="IPR029052">
    <property type="entry name" value="Metallo-depent_PP-like"/>
</dbReference>